<evidence type="ECO:0008006" key="3">
    <source>
        <dbReference type="Google" id="ProtNLM"/>
    </source>
</evidence>
<keyword evidence="2" id="KW-1185">Reference proteome</keyword>
<evidence type="ECO:0000313" key="2">
    <source>
        <dbReference type="Proteomes" id="UP000193067"/>
    </source>
</evidence>
<sequence length="179" mass="20691">MPRFQDLDDDVLYHIVMDLVSPELLGSTQWLKNLSLTCRCVRESCMSVLFQRCYGRTFSRRKIPPETIRPYVRPPCSWLFSTSAKEGTRASEPRWKTVRCPIVWCRVNVLSCCKISRVLLARWCAVVCSSAVLRKSTHRIHHYRQCPLDLRPPATYIGAPPRRLSCRQLPLQSLAVARC</sequence>
<gene>
    <name evidence="1" type="ORF">PYCCODRAFT_21279</name>
</gene>
<proteinExistence type="predicted"/>
<accession>A0A1Y2J526</accession>
<reference evidence="1 2" key="1">
    <citation type="journal article" date="2015" name="Biotechnol. Biofuels">
        <title>Enhanced degradation of softwood versus hardwood by the white-rot fungus Pycnoporus coccineus.</title>
        <authorList>
            <person name="Couturier M."/>
            <person name="Navarro D."/>
            <person name="Chevret D."/>
            <person name="Henrissat B."/>
            <person name="Piumi F."/>
            <person name="Ruiz-Duenas F.J."/>
            <person name="Martinez A.T."/>
            <person name="Grigoriev I.V."/>
            <person name="Riley R."/>
            <person name="Lipzen A."/>
            <person name="Berrin J.G."/>
            <person name="Master E.R."/>
            <person name="Rosso M.N."/>
        </authorList>
    </citation>
    <scope>NUCLEOTIDE SEQUENCE [LARGE SCALE GENOMIC DNA]</scope>
    <source>
        <strain evidence="1 2">BRFM310</strain>
    </source>
</reference>
<dbReference type="EMBL" id="KZ084086">
    <property type="protein sequence ID" value="OSD08437.1"/>
    <property type="molecule type" value="Genomic_DNA"/>
</dbReference>
<dbReference type="Proteomes" id="UP000193067">
    <property type="component" value="Unassembled WGS sequence"/>
</dbReference>
<dbReference type="AlphaFoldDB" id="A0A1Y2J526"/>
<organism evidence="1 2">
    <name type="scientific">Trametes coccinea (strain BRFM310)</name>
    <name type="common">Pycnoporus coccineus</name>
    <dbReference type="NCBI Taxonomy" id="1353009"/>
    <lineage>
        <taxon>Eukaryota</taxon>
        <taxon>Fungi</taxon>
        <taxon>Dikarya</taxon>
        <taxon>Basidiomycota</taxon>
        <taxon>Agaricomycotina</taxon>
        <taxon>Agaricomycetes</taxon>
        <taxon>Polyporales</taxon>
        <taxon>Polyporaceae</taxon>
        <taxon>Trametes</taxon>
    </lineage>
</organism>
<protein>
    <recommendedName>
        <fullName evidence="3">F-box domain-containing protein</fullName>
    </recommendedName>
</protein>
<evidence type="ECO:0000313" key="1">
    <source>
        <dbReference type="EMBL" id="OSD08437.1"/>
    </source>
</evidence>
<dbReference type="OrthoDB" id="3270220at2759"/>
<name>A0A1Y2J526_TRAC3</name>